<dbReference type="SUPFAM" id="SSF47413">
    <property type="entry name" value="lambda repressor-like DNA-binding domains"/>
    <property type="match status" value="1"/>
</dbReference>
<organism evidence="2 3">
    <name type="scientific">Haloactinomyces albus</name>
    <dbReference type="NCBI Taxonomy" id="1352928"/>
    <lineage>
        <taxon>Bacteria</taxon>
        <taxon>Bacillati</taxon>
        <taxon>Actinomycetota</taxon>
        <taxon>Actinomycetes</taxon>
        <taxon>Actinopolysporales</taxon>
        <taxon>Actinopolysporaceae</taxon>
        <taxon>Haloactinomyces</taxon>
    </lineage>
</organism>
<dbReference type="RefSeq" id="WP_310277645.1">
    <property type="nucleotide sequence ID" value="NZ_JAVDXW010000001.1"/>
</dbReference>
<dbReference type="GO" id="GO:0003677">
    <property type="term" value="F:DNA binding"/>
    <property type="evidence" value="ECO:0007669"/>
    <property type="project" value="InterPro"/>
</dbReference>
<keyword evidence="3" id="KW-1185">Reference proteome</keyword>
<dbReference type="PROSITE" id="PS50943">
    <property type="entry name" value="HTH_CROC1"/>
    <property type="match status" value="1"/>
</dbReference>
<dbReference type="Pfam" id="PF13560">
    <property type="entry name" value="HTH_31"/>
    <property type="match status" value="1"/>
</dbReference>
<accession>A0AAE3ZFZ3</accession>
<sequence>MRPRASARNLAQAYTLGGRLAQLREEAGLTQSEIAARMHISQPRVSKLEQGDLAQAEVGTIQRYVAALGGRLKLVADFDDHDVTVSTSQVDRTEACF</sequence>
<dbReference type="InterPro" id="IPR001387">
    <property type="entry name" value="Cro/C1-type_HTH"/>
</dbReference>
<evidence type="ECO:0000259" key="1">
    <source>
        <dbReference type="PROSITE" id="PS50943"/>
    </source>
</evidence>
<feature type="domain" description="HTH cro/C1-type" evidence="1">
    <location>
        <begin position="20"/>
        <end position="75"/>
    </location>
</feature>
<dbReference type="Proteomes" id="UP001180845">
    <property type="component" value="Unassembled WGS sequence"/>
</dbReference>
<evidence type="ECO:0000313" key="3">
    <source>
        <dbReference type="Proteomes" id="UP001180845"/>
    </source>
</evidence>
<dbReference type="Gene3D" id="1.10.260.40">
    <property type="entry name" value="lambda repressor-like DNA-binding domains"/>
    <property type="match status" value="1"/>
</dbReference>
<reference evidence="2" key="1">
    <citation type="submission" date="2023-07" db="EMBL/GenBank/DDBJ databases">
        <title>Sequencing the genomes of 1000 actinobacteria strains.</title>
        <authorList>
            <person name="Klenk H.-P."/>
        </authorList>
    </citation>
    <scope>NUCLEOTIDE SEQUENCE</scope>
    <source>
        <strain evidence="2">DSM 45977</strain>
    </source>
</reference>
<dbReference type="AlphaFoldDB" id="A0AAE3ZFZ3"/>
<protein>
    <submittedName>
        <fullName evidence="2">Transcriptional regulator with XRE-family HTH domain</fullName>
    </submittedName>
</protein>
<proteinExistence type="predicted"/>
<evidence type="ECO:0000313" key="2">
    <source>
        <dbReference type="EMBL" id="MDR7304233.1"/>
    </source>
</evidence>
<gene>
    <name evidence="2" type="ORF">JOF55_004414</name>
</gene>
<dbReference type="InterPro" id="IPR010982">
    <property type="entry name" value="Lambda_DNA-bd_dom_sf"/>
</dbReference>
<dbReference type="EMBL" id="JAVDXW010000001">
    <property type="protein sequence ID" value="MDR7304233.1"/>
    <property type="molecule type" value="Genomic_DNA"/>
</dbReference>
<dbReference type="SMART" id="SM00530">
    <property type="entry name" value="HTH_XRE"/>
    <property type="match status" value="1"/>
</dbReference>
<name>A0AAE3ZFZ3_9ACTN</name>
<dbReference type="CDD" id="cd00093">
    <property type="entry name" value="HTH_XRE"/>
    <property type="match status" value="1"/>
</dbReference>
<comment type="caution">
    <text evidence="2">The sequence shown here is derived from an EMBL/GenBank/DDBJ whole genome shotgun (WGS) entry which is preliminary data.</text>
</comment>